<dbReference type="Proteomes" id="UP000233551">
    <property type="component" value="Unassembled WGS sequence"/>
</dbReference>
<proteinExistence type="predicted"/>
<reference evidence="1 2" key="1">
    <citation type="submission" date="2017-11" db="EMBL/GenBank/DDBJ databases">
        <title>De-novo sequencing of pomegranate (Punica granatum L.) genome.</title>
        <authorList>
            <person name="Akparov Z."/>
            <person name="Amiraslanov A."/>
            <person name="Hajiyeva S."/>
            <person name="Abbasov M."/>
            <person name="Kaur K."/>
            <person name="Hamwieh A."/>
            <person name="Solovyev V."/>
            <person name="Salamov A."/>
            <person name="Braich B."/>
            <person name="Kosarev P."/>
            <person name="Mahmoud A."/>
            <person name="Hajiyev E."/>
            <person name="Babayeva S."/>
            <person name="Izzatullayeva V."/>
            <person name="Mammadov A."/>
            <person name="Mammadov A."/>
            <person name="Sharifova S."/>
            <person name="Ojaghi J."/>
            <person name="Eynullazada K."/>
            <person name="Bayramov B."/>
            <person name="Abdulazimova A."/>
            <person name="Shahmuradov I."/>
        </authorList>
    </citation>
    <scope>NUCLEOTIDE SEQUENCE [LARGE SCALE GENOMIC DNA]</scope>
    <source>
        <strain evidence="2">cv. AG2017</strain>
        <tissue evidence="1">Leaf</tissue>
    </source>
</reference>
<organism evidence="1 2">
    <name type="scientific">Punica granatum</name>
    <name type="common">Pomegranate</name>
    <dbReference type="NCBI Taxonomy" id="22663"/>
    <lineage>
        <taxon>Eukaryota</taxon>
        <taxon>Viridiplantae</taxon>
        <taxon>Streptophyta</taxon>
        <taxon>Embryophyta</taxon>
        <taxon>Tracheophyta</taxon>
        <taxon>Spermatophyta</taxon>
        <taxon>Magnoliopsida</taxon>
        <taxon>eudicotyledons</taxon>
        <taxon>Gunneridae</taxon>
        <taxon>Pentapetalae</taxon>
        <taxon>rosids</taxon>
        <taxon>malvids</taxon>
        <taxon>Myrtales</taxon>
        <taxon>Lythraceae</taxon>
        <taxon>Punica</taxon>
    </lineage>
</organism>
<gene>
    <name evidence="1" type="ORF">CRG98_024039</name>
</gene>
<keyword evidence="2" id="KW-1185">Reference proteome</keyword>
<comment type="caution">
    <text evidence="1">The sequence shown here is derived from an EMBL/GenBank/DDBJ whole genome shotgun (WGS) entry which is preliminary data.</text>
</comment>
<name>A0A2I0JH14_PUNGR</name>
<sequence>MAATADDCSGNHSKIVGDQPCVPSHIRYDEAGLGFILRQGLDSHEGPNLMGRIAVWWIASNKIPGYAHYHHLESALPCFVSPINIIDPGMKERPNLGKVAAASIVAALKLCRSTGDSNRTHCASNRGPYSLGKVIEPSGASDKASWTAVIYVAATSSRVRVDIRE</sequence>
<evidence type="ECO:0000313" key="1">
    <source>
        <dbReference type="EMBL" id="PKI55539.1"/>
    </source>
</evidence>
<evidence type="ECO:0000313" key="2">
    <source>
        <dbReference type="Proteomes" id="UP000233551"/>
    </source>
</evidence>
<accession>A0A2I0JH14</accession>
<protein>
    <submittedName>
        <fullName evidence="1">Uncharacterized protein</fullName>
    </submittedName>
</protein>
<dbReference type="AlphaFoldDB" id="A0A2I0JH14"/>
<dbReference type="EMBL" id="PGOL01001688">
    <property type="protein sequence ID" value="PKI55539.1"/>
    <property type="molecule type" value="Genomic_DNA"/>
</dbReference>